<comment type="caution">
    <text evidence="9">The sequence shown here is derived from an EMBL/GenBank/DDBJ whole genome shotgun (WGS) entry which is preliminary data.</text>
</comment>
<feature type="transmembrane region" description="Helical" evidence="7">
    <location>
        <begin position="185"/>
        <end position="204"/>
    </location>
</feature>
<evidence type="ECO:0000256" key="1">
    <source>
        <dbReference type="ARBA" id="ARBA00004651"/>
    </source>
</evidence>
<dbReference type="OrthoDB" id="9804353at2"/>
<evidence type="ECO:0000256" key="4">
    <source>
        <dbReference type="ARBA" id="ARBA00022692"/>
    </source>
</evidence>
<feature type="transmembrane region" description="Helical" evidence="7">
    <location>
        <begin position="241"/>
        <end position="260"/>
    </location>
</feature>
<evidence type="ECO:0000256" key="7">
    <source>
        <dbReference type="RuleBase" id="RU363032"/>
    </source>
</evidence>
<name>A0A2N5HAV6_9BACI</name>
<comment type="similarity">
    <text evidence="7">Belongs to the binding-protein-dependent transport system permease family.</text>
</comment>
<feature type="transmembrane region" description="Helical" evidence="7">
    <location>
        <begin position="87"/>
        <end position="108"/>
    </location>
</feature>
<proteinExistence type="inferred from homology"/>
<evidence type="ECO:0000313" key="10">
    <source>
        <dbReference type="Proteomes" id="UP000234950"/>
    </source>
</evidence>
<feature type="transmembrane region" description="Helical" evidence="7">
    <location>
        <begin position="145"/>
        <end position="164"/>
    </location>
</feature>
<dbReference type="InterPro" id="IPR000515">
    <property type="entry name" value="MetI-like"/>
</dbReference>
<evidence type="ECO:0000256" key="6">
    <source>
        <dbReference type="ARBA" id="ARBA00023136"/>
    </source>
</evidence>
<sequence>MSDFGKSLTAPMQTSQRIRFSFHWVQSLVKKSIVILLLLILWEAAPRMGLVDPTFFPPFSKVAESWWGLVISGDLYAHFQASILRSLFGFGLAILVSIPLGLIIGWYPLASELLNPMLEVFRNTAALALLPVFILLLGIGETSKVSIVFFACTFPILLNTINAVRNVDPLLIKAAKSMALPSYRLFYKVILPASIPTIFTGIRMAGSSSILVLIAAEMVGAKEGLGYLINYSQQNFQIPQMYAGIITISLLGVAINYLLVSLERKFSSWKTNSNQQ</sequence>
<keyword evidence="3" id="KW-1003">Cell membrane</keyword>
<comment type="subcellular location">
    <subcellularLocation>
        <location evidence="1 7">Cell membrane</location>
        <topology evidence="1 7">Multi-pass membrane protein</topology>
    </subcellularLocation>
</comment>
<dbReference type="AlphaFoldDB" id="A0A2N5HAV6"/>
<keyword evidence="2 7" id="KW-0813">Transport</keyword>
<feature type="domain" description="ABC transmembrane type-1" evidence="8">
    <location>
        <begin position="79"/>
        <end position="259"/>
    </location>
</feature>
<dbReference type="RefSeq" id="WP_101649498.1">
    <property type="nucleotide sequence ID" value="NZ_PGVE01000069.1"/>
</dbReference>
<evidence type="ECO:0000256" key="2">
    <source>
        <dbReference type="ARBA" id="ARBA00022448"/>
    </source>
</evidence>
<dbReference type="GO" id="GO:0055085">
    <property type="term" value="P:transmembrane transport"/>
    <property type="evidence" value="ECO:0007669"/>
    <property type="project" value="InterPro"/>
</dbReference>
<evidence type="ECO:0000313" key="9">
    <source>
        <dbReference type="EMBL" id="PLS02656.1"/>
    </source>
</evidence>
<dbReference type="EMBL" id="PGVE01000069">
    <property type="protein sequence ID" value="PLS02656.1"/>
    <property type="molecule type" value="Genomic_DNA"/>
</dbReference>
<dbReference type="Pfam" id="PF00528">
    <property type="entry name" value="BPD_transp_1"/>
    <property type="match status" value="1"/>
</dbReference>
<dbReference type="InterPro" id="IPR035906">
    <property type="entry name" value="MetI-like_sf"/>
</dbReference>
<keyword evidence="4 7" id="KW-0812">Transmembrane</keyword>
<dbReference type="Proteomes" id="UP000234950">
    <property type="component" value="Unassembled WGS sequence"/>
</dbReference>
<dbReference type="CDD" id="cd06261">
    <property type="entry name" value="TM_PBP2"/>
    <property type="match status" value="1"/>
</dbReference>
<organism evidence="9 10">
    <name type="scientific">Neobacillus cucumis</name>
    <dbReference type="NCBI Taxonomy" id="1740721"/>
    <lineage>
        <taxon>Bacteria</taxon>
        <taxon>Bacillati</taxon>
        <taxon>Bacillota</taxon>
        <taxon>Bacilli</taxon>
        <taxon>Bacillales</taxon>
        <taxon>Bacillaceae</taxon>
        <taxon>Neobacillus</taxon>
    </lineage>
</organism>
<accession>A0A2N5HAV6</accession>
<dbReference type="SUPFAM" id="SSF161098">
    <property type="entry name" value="MetI-like"/>
    <property type="match status" value="1"/>
</dbReference>
<dbReference type="PANTHER" id="PTHR30151:SF0">
    <property type="entry name" value="ABC TRANSPORTER PERMEASE PROTEIN MJ0413-RELATED"/>
    <property type="match status" value="1"/>
</dbReference>
<protein>
    <submittedName>
        <fullName evidence="9">ABC transporter permease</fullName>
    </submittedName>
</protein>
<feature type="transmembrane region" description="Helical" evidence="7">
    <location>
        <begin position="120"/>
        <end position="139"/>
    </location>
</feature>
<dbReference type="PROSITE" id="PS50928">
    <property type="entry name" value="ABC_TM1"/>
    <property type="match status" value="1"/>
</dbReference>
<dbReference type="PANTHER" id="PTHR30151">
    <property type="entry name" value="ALKANE SULFONATE ABC TRANSPORTER-RELATED, MEMBRANE SUBUNIT"/>
    <property type="match status" value="1"/>
</dbReference>
<keyword evidence="10" id="KW-1185">Reference proteome</keyword>
<evidence type="ECO:0000259" key="8">
    <source>
        <dbReference type="PROSITE" id="PS50928"/>
    </source>
</evidence>
<dbReference type="Gene3D" id="1.10.3720.10">
    <property type="entry name" value="MetI-like"/>
    <property type="match status" value="1"/>
</dbReference>
<reference evidence="9 10" key="1">
    <citation type="submission" date="2017-11" db="EMBL/GenBank/DDBJ databases">
        <title>Comparitive Functional Genomics of Dry Heat Resistant strains isolated from the Viking Spacecraft.</title>
        <authorList>
            <person name="Seuylemezian A."/>
            <person name="Cooper K."/>
            <person name="Vaishampayan P."/>
        </authorList>
    </citation>
    <scope>NUCLEOTIDE SEQUENCE [LARGE SCALE GENOMIC DNA]</scope>
    <source>
        <strain evidence="9 10">V32-6</strain>
    </source>
</reference>
<evidence type="ECO:0000256" key="3">
    <source>
        <dbReference type="ARBA" id="ARBA00022475"/>
    </source>
</evidence>
<gene>
    <name evidence="9" type="ORF">CVD27_19160</name>
</gene>
<keyword evidence="6 7" id="KW-0472">Membrane</keyword>
<dbReference type="GO" id="GO:0005886">
    <property type="term" value="C:plasma membrane"/>
    <property type="evidence" value="ECO:0007669"/>
    <property type="project" value="UniProtKB-SubCell"/>
</dbReference>
<keyword evidence="5 7" id="KW-1133">Transmembrane helix</keyword>
<feature type="transmembrane region" description="Helical" evidence="7">
    <location>
        <begin position="21"/>
        <end position="42"/>
    </location>
</feature>
<evidence type="ECO:0000256" key="5">
    <source>
        <dbReference type="ARBA" id="ARBA00022989"/>
    </source>
</evidence>